<dbReference type="NCBIfam" id="NF002794">
    <property type="entry name" value="PRK02925.1"/>
    <property type="match status" value="1"/>
</dbReference>
<comment type="catalytic activity">
    <reaction evidence="1">
        <text>D-glucuronate = D-fructuronate</text>
        <dbReference type="Rhea" id="RHEA:13049"/>
        <dbReference type="ChEBI" id="CHEBI:58720"/>
        <dbReference type="ChEBI" id="CHEBI:59863"/>
        <dbReference type="EC" id="5.3.1.12"/>
    </reaction>
</comment>
<evidence type="ECO:0000313" key="7">
    <source>
        <dbReference type="EMBL" id="MFC4096420.1"/>
    </source>
</evidence>
<keyword evidence="8" id="KW-1185">Reference proteome</keyword>
<evidence type="ECO:0000256" key="1">
    <source>
        <dbReference type="ARBA" id="ARBA00001165"/>
    </source>
</evidence>
<accession>A0ABV8JPR7</accession>
<organism evidence="7 8">
    <name type="scientific">Euzebyella saccharophila</name>
    <dbReference type="NCBI Taxonomy" id="679664"/>
    <lineage>
        <taxon>Bacteria</taxon>
        <taxon>Pseudomonadati</taxon>
        <taxon>Bacteroidota</taxon>
        <taxon>Flavobacteriia</taxon>
        <taxon>Flavobacteriales</taxon>
        <taxon>Flavobacteriaceae</taxon>
        <taxon>Euzebyella</taxon>
    </lineage>
</organism>
<dbReference type="EMBL" id="JBHSAW010000007">
    <property type="protein sequence ID" value="MFC4096420.1"/>
    <property type="molecule type" value="Genomic_DNA"/>
</dbReference>
<dbReference type="Gene3D" id="1.10.2020.10">
    <property type="entry name" value="uronate isomerase, domain 2, chain A"/>
    <property type="match status" value="1"/>
</dbReference>
<evidence type="ECO:0000313" key="8">
    <source>
        <dbReference type="Proteomes" id="UP001595814"/>
    </source>
</evidence>
<dbReference type="Proteomes" id="UP001595814">
    <property type="component" value="Unassembled WGS sequence"/>
</dbReference>
<evidence type="ECO:0000256" key="2">
    <source>
        <dbReference type="ARBA" id="ARBA00004892"/>
    </source>
</evidence>
<evidence type="ECO:0000256" key="6">
    <source>
        <dbReference type="ARBA" id="ARBA00023235"/>
    </source>
</evidence>
<gene>
    <name evidence="7" type="primary">uxaC</name>
    <name evidence="7" type="ORF">ACFOUT_11090</name>
</gene>
<proteinExistence type="inferred from homology"/>
<reference evidence="8" key="1">
    <citation type="journal article" date="2019" name="Int. J. Syst. Evol. Microbiol.">
        <title>The Global Catalogue of Microorganisms (GCM) 10K type strain sequencing project: providing services to taxonomists for standard genome sequencing and annotation.</title>
        <authorList>
            <consortium name="The Broad Institute Genomics Platform"/>
            <consortium name="The Broad Institute Genome Sequencing Center for Infectious Disease"/>
            <person name="Wu L."/>
            <person name="Ma J."/>
        </authorList>
    </citation>
    <scope>NUCLEOTIDE SEQUENCE [LARGE SCALE GENOMIC DNA]</scope>
    <source>
        <strain evidence="8">CECT 7477</strain>
    </source>
</reference>
<dbReference type="EC" id="5.3.1.12" evidence="4"/>
<comment type="caution">
    <text evidence="7">The sequence shown here is derived from an EMBL/GenBank/DDBJ whole genome shotgun (WGS) entry which is preliminary data.</text>
</comment>
<comment type="similarity">
    <text evidence="3">Belongs to the metallo-dependent hydrolases superfamily. Uronate isomerase family.</text>
</comment>
<evidence type="ECO:0000256" key="5">
    <source>
        <dbReference type="ARBA" id="ARBA00020555"/>
    </source>
</evidence>
<evidence type="ECO:0000256" key="4">
    <source>
        <dbReference type="ARBA" id="ARBA00012546"/>
    </source>
</evidence>
<dbReference type="InterPro" id="IPR032466">
    <property type="entry name" value="Metal_Hydrolase"/>
</dbReference>
<comment type="pathway">
    <text evidence="2">Carbohydrate metabolism; pentose and glucuronate interconversion.</text>
</comment>
<dbReference type="InterPro" id="IPR003766">
    <property type="entry name" value="Uronate_isomerase"/>
</dbReference>
<sequence length="468" mass="53211">MKEMTPYIHKDFLLSDDLSRSLYFDFAQQLPIIDFHNHLNPSMIANDTHPENLSKMWVVSDPYKHRAMRINGIPEVGITGDATDYDKYLNWVKTLPRTLGNPLYQWSYLELKRVFNINLTLNESSAKKIWDECQTQIDSGRLAPVYLLKKFNVEVLCTSDDLLDDVSVHKKASGKGITVLPSLRTDSIVNKPEEFQNWHKVLEDLSHIEIKDLDSYEAAVLYRFEHFSDAGCKLADQALDSGFEFNCVDKSEVESIFKRFLSGEQLNHVDLVSLQSYLLVMVGRACAKQNWILQLHIGAQRKTSSQLKKLVGGAGGYASIGSPTNISTLVEALDVMDKNGDLPKIILYNLNPVDNAPFASITGSFSEDGITGKIQFGPAWWYNDHYEGIINQLKALASHGLLHNSIGMTTDSRSFLSMSRHEYFRRVFCDLISTWVKQGLLPNDMFILKELIEDVCYRNAKKWILNIN</sequence>
<dbReference type="SUPFAM" id="SSF51556">
    <property type="entry name" value="Metallo-dependent hydrolases"/>
    <property type="match status" value="1"/>
</dbReference>
<dbReference type="PANTHER" id="PTHR30068">
    <property type="entry name" value="URONATE ISOMERASE"/>
    <property type="match status" value="1"/>
</dbReference>
<name>A0ABV8JPR7_9FLAO</name>
<keyword evidence="6 7" id="KW-0413">Isomerase</keyword>
<dbReference type="Gene3D" id="3.20.20.140">
    <property type="entry name" value="Metal-dependent hydrolases"/>
    <property type="match status" value="1"/>
</dbReference>
<dbReference type="Pfam" id="PF02614">
    <property type="entry name" value="UxaC"/>
    <property type="match status" value="1"/>
</dbReference>
<evidence type="ECO:0000256" key="3">
    <source>
        <dbReference type="ARBA" id="ARBA00008397"/>
    </source>
</evidence>
<protein>
    <recommendedName>
        <fullName evidence="5">Uronate isomerase</fullName>
        <ecNumber evidence="4">5.3.1.12</ecNumber>
    </recommendedName>
</protein>
<dbReference type="RefSeq" id="WP_225621340.1">
    <property type="nucleotide sequence ID" value="NZ_JACYFJ010000010.1"/>
</dbReference>
<dbReference type="PANTHER" id="PTHR30068:SF4">
    <property type="entry name" value="URONATE ISOMERASE"/>
    <property type="match status" value="1"/>
</dbReference>
<dbReference type="GO" id="GO:0008880">
    <property type="term" value="F:glucuronate isomerase activity"/>
    <property type="evidence" value="ECO:0007669"/>
    <property type="project" value="UniProtKB-EC"/>
</dbReference>